<comment type="caution">
    <text evidence="2">The sequence shown here is derived from an EMBL/GenBank/DDBJ whole genome shotgun (WGS) entry which is preliminary data.</text>
</comment>
<reference evidence="2 3" key="1">
    <citation type="submission" date="2024-04" db="EMBL/GenBank/DDBJ databases">
        <title>Tritrichomonas musculus Genome.</title>
        <authorList>
            <person name="Alves-Ferreira E."/>
            <person name="Grigg M."/>
            <person name="Lorenzi H."/>
            <person name="Galac M."/>
        </authorList>
    </citation>
    <scope>NUCLEOTIDE SEQUENCE [LARGE SCALE GENOMIC DNA]</scope>
    <source>
        <strain evidence="2 3">EAF2021</strain>
    </source>
</reference>
<name>A0ABR2L314_9EUKA</name>
<feature type="compositionally biased region" description="Low complexity" evidence="1">
    <location>
        <begin position="215"/>
        <end position="298"/>
    </location>
</feature>
<dbReference type="SUPFAM" id="SSF47576">
    <property type="entry name" value="Calponin-homology domain, CH-domain"/>
    <property type="match status" value="1"/>
</dbReference>
<organism evidence="2 3">
    <name type="scientific">Tritrichomonas musculus</name>
    <dbReference type="NCBI Taxonomy" id="1915356"/>
    <lineage>
        <taxon>Eukaryota</taxon>
        <taxon>Metamonada</taxon>
        <taxon>Parabasalia</taxon>
        <taxon>Tritrichomonadida</taxon>
        <taxon>Tritrichomonadidae</taxon>
        <taxon>Tritrichomonas</taxon>
    </lineage>
</organism>
<protein>
    <recommendedName>
        <fullName evidence="4">LisH domain-containing protein</fullName>
    </recommendedName>
</protein>
<dbReference type="EMBL" id="JAPFFF010000002">
    <property type="protein sequence ID" value="KAK8897567.1"/>
    <property type="molecule type" value="Genomic_DNA"/>
</dbReference>
<evidence type="ECO:0000313" key="3">
    <source>
        <dbReference type="Proteomes" id="UP001470230"/>
    </source>
</evidence>
<sequence length="1181" mass="139541">MESVLVKIVNYLFQKKGLSQNYKTIDSILEDGISFPQLIAISFQKNISDLKINTNPKLPIQKQCNNNLALKYAKDNNNKIGDTNLDKYQDSFFINLFKFQTFKNYADFFNISNKILRPLNIQATTRNDLLSEQYLFNLVNILSDQKFDIDAQNVSYEMLDESFKKANVPSLIDPKISLDRQDKETAFIFQIQIILDVFSEKVDSIIKNQNDGNKEQCNNNQSNSNLNNESQSNNNLNNKSQSNSNLNNNQGKNSQNINNQSNESQRNNTLNDSQNNNNLGNNNKGNNNQSSRNQKSINTGNNDLNKKSNTELDKLFFASHQEEYDDLVYSISKNYDSIDIKASNQVIDDEENEIILKMVNILTEKMFGDTYEKFTFFSQTLKNDFIPIFVMKFFKETIDDIIFSQTKENKFTIQNKKNFYSTLNFIKKKEKTFHFLIFSFKSSEERNYSAKIFFQNFLNSFFIMQSKEEMIKRFENLIAIYKDKNHSLYPSASRYAILIGLMKLIDVKSYNEKDCKQFFNRYNVPFILNASQFELIKNSNSIEDLPDSYFYQLQFLFDDWDSYPSNKVIEALLTFKVKVPRYIVPFDHIASRIIAIRSYKNLIRLKRNKPKSYELLDQNEKDQSQSKTMELAKRIDFKNKRSRMFEIKDSYTFWNDKKIKYEYVYKDGLMINENSQKDMNYIEYFTKVPSSEENYIPLAKKGSYQTELYKIFYYDEQKLEWKFDQGALDRFSTNNKISYKDSEVPLIFYANTKEEDLIFVNQYFINGNYPNLLQDQIFVYAFCEKGLNNLHFSFYQNFEKTTNSSKPIFLAIHIPENKNTMPNISLIITQMYLFLSCICNLVIVILDHERYNGQIDYFKSIISLRSECEKSNKYTPSYEKNIIFKRLRAIFVFNLPNVQINPEFDIDNKPEFEIFKKNIQIPIKSCLISTNNFLSLARKIVSELNQNISLYYEVKRNFSLISSTKLSLRYLQIRKNVELNDTIVKHINERYEQINKTIKSSVNSMHQVYNEIKEFTPQIDRYFIDQAQKNLNSMLIELNEYKEITKSKLEKRSESNIYSIQKNLKNVKYVTKSQKDNLIRNHEAFLRKEFFNIISMISNDNLIEMYDANIDILKVLIEKDTKKLEELFKKYDKTIENRIIHKSNDYVESTNYVLKENANVKEIAVTIQINEDLKSIIEQDF</sequence>
<feature type="region of interest" description="Disordered" evidence="1">
    <location>
        <begin position="209"/>
        <end position="306"/>
    </location>
</feature>
<dbReference type="InterPro" id="IPR036872">
    <property type="entry name" value="CH_dom_sf"/>
</dbReference>
<evidence type="ECO:0008006" key="4">
    <source>
        <dbReference type="Google" id="ProtNLM"/>
    </source>
</evidence>
<keyword evidence="3" id="KW-1185">Reference proteome</keyword>
<gene>
    <name evidence="2" type="ORF">M9Y10_015525</name>
</gene>
<accession>A0ABR2L314</accession>
<proteinExistence type="predicted"/>
<dbReference type="Proteomes" id="UP001470230">
    <property type="component" value="Unassembled WGS sequence"/>
</dbReference>
<evidence type="ECO:0000313" key="2">
    <source>
        <dbReference type="EMBL" id="KAK8897567.1"/>
    </source>
</evidence>
<evidence type="ECO:0000256" key="1">
    <source>
        <dbReference type="SAM" id="MobiDB-lite"/>
    </source>
</evidence>